<evidence type="ECO:0000256" key="2">
    <source>
        <dbReference type="SAM" id="MobiDB-lite"/>
    </source>
</evidence>
<dbReference type="RefSeq" id="XP_025376030.1">
    <property type="nucleotide sequence ID" value="XM_025524092.1"/>
</dbReference>
<sequence>MSMSYETLKPGERYASGDGPVEDENLQSALLNHVCLNISEPKRSLDFYKSVLGFSSLFSWNIGPQTVFFLGHRKAATSQEDFLKGMQGSAGLLELLWMHDAQPDAGAVTPPPRVGFFHIGITVDSVSDIARKAREFGSTIIKEPGPVQDETKLGLPAGTPSVDASCHKILSKVAYIADPDGNWIELVPRNIHA</sequence>
<name>A0A316YI31_9BASI</name>
<dbReference type="GO" id="GO:0004462">
    <property type="term" value="F:lactoylglutathione lyase activity"/>
    <property type="evidence" value="ECO:0007669"/>
    <property type="project" value="InterPro"/>
</dbReference>
<dbReference type="InterPro" id="IPR004360">
    <property type="entry name" value="Glyas_Fos-R_dOase_dom"/>
</dbReference>
<feature type="domain" description="VOC" evidence="3">
    <location>
        <begin position="30"/>
        <end position="189"/>
    </location>
</feature>
<dbReference type="InterPro" id="IPR037523">
    <property type="entry name" value="VOC_core"/>
</dbReference>
<dbReference type="STRING" id="215250.A0A316YI31"/>
<gene>
    <name evidence="4" type="ORF">FA10DRAFT_286737</name>
</gene>
<organism evidence="4 5">
    <name type="scientific">Acaromyces ingoldii</name>
    <dbReference type="NCBI Taxonomy" id="215250"/>
    <lineage>
        <taxon>Eukaryota</taxon>
        <taxon>Fungi</taxon>
        <taxon>Dikarya</taxon>
        <taxon>Basidiomycota</taxon>
        <taxon>Ustilaginomycotina</taxon>
        <taxon>Exobasidiomycetes</taxon>
        <taxon>Exobasidiales</taxon>
        <taxon>Cryptobasidiaceae</taxon>
        <taxon>Acaromyces</taxon>
    </lineage>
</organism>
<evidence type="ECO:0000313" key="5">
    <source>
        <dbReference type="Proteomes" id="UP000245768"/>
    </source>
</evidence>
<evidence type="ECO:0000313" key="4">
    <source>
        <dbReference type="EMBL" id="PWN88832.1"/>
    </source>
</evidence>
<evidence type="ECO:0000259" key="3">
    <source>
        <dbReference type="PROSITE" id="PS51819"/>
    </source>
</evidence>
<dbReference type="GO" id="GO:0046872">
    <property type="term" value="F:metal ion binding"/>
    <property type="evidence" value="ECO:0007669"/>
    <property type="project" value="UniProtKB-KW"/>
</dbReference>
<dbReference type="AlphaFoldDB" id="A0A316YI31"/>
<dbReference type="PANTHER" id="PTHR10374">
    <property type="entry name" value="LACTOYLGLUTATHIONE LYASE GLYOXALASE I"/>
    <property type="match status" value="1"/>
</dbReference>
<dbReference type="InterPro" id="IPR029068">
    <property type="entry name" value="Glyas_Bleomycin-R_OHBP_Dase"/>
</dbReference>
<feature type="region of interest" description="Disordered" evidence="2">
    <location>
        <begin position="1"/>
        <end position="20"/>
    </location>
</feature>
<dbReference type="SUPFAM" id="SSF54593">
    <property type="entry name" value="Glyoxalase/Bleomycin resistance protein/Dihydroxybiphenyl dioxygenase"/>
    <property type="match status" value="1"/>
</dbReference>
<dbReference type="PROSITE" id="PS51819">
    <property type="entry name" value="VOC"/>
    <property type="match status" value="1"/>
</dbReference>
<dbReference type="EMBL" id="KZ819637">
    <property type="protein sequence ID" value="PWN88832.1"/>
    <property type="molecule type" value="Genomic_DNA"/>
</dbReference>
<evidence type="ECO:0000256" key="1">
    <source>
        <dbReference type="ARBA" id="ARBA00022723"/>
    </source>
</evidence>
<dbReference type="InParanoid" id="A0A316YI31"/>
<dbReference type="Pfam" id="PF00903">
    <property type="entry name" value="Glyoxalase"/>
    <property type="match status" value="1"/>
</dbReference>
<dbReference type="PANTHER" id="PTHR10374:SF19">
    <property type="entry name" value="LYASE (GLO1), PUTATIVE (AFU_ORTHOLOGUE AFUA_2G13550)-RELATED"/>
    <property type="match status" value="1"/>
</dbReference>
<dbReference type="GeneID" id="37046008"/>
<dbReference type="GO" id="GO:0051213">
    <property type="term" value="F:dioxygenase activity"/>
    <property type="evidence" value="ECO:0007669"/>
    <property type="project" value="UniProtKB-KW"/>
</dbReference>
<proteinExistence type="predicted"/>
<keyword evidence="4" id="KW-0560">Oxidoreductase</keyword>
<accession>A0A316YI31</accession>
<keyword evidence="1" id="KW-0479">Metal-binding</keyword>
<keyword evidence="5" id="KW-1185">Reference proteome</keyword>
<reference evidence="4 5" key="1">
    <citation type="journal article" date="2018" name="Mol. Biol. Evol.">
        <title>Broad Genomic Sampling Reveals a Smut Pathogenic Ancestry of the Fungal Clade Ustilaginomycotina.</title>
        <authorList>
            <person name="Kijpornyongpan T."/>
            <person name="Mondo S.J."/>
            <person name="Barry K."/>
            <person name="Sandor L."/>
            <person name="Lee J."/>
            <person name="Lipzen A."/>
            <person name="Pangilinan J."/>
            <person name="LaButti K."/>
            <person name="Hainaut M."/>
            <person name="Henrissat B."/>
            <person name="Grigoriev I.V."/>
            <person name="Spatafora J.W."/>
            <person name="Aime M.C."/>
        </authorList>
    </citation>
    <scope>NUCLEOTIDE SEQUENCE [LARGE SCALE GENOMIC DNA]</scope>
    <source>
        <strain evidence="4 5">MCA 4198</strain>
    </source>
</reference>
<dbReference type="InterPro" id="IPR018146">
    <property type="entry name" value="Glyoxalase_1_CS"/>
</dbReference>
<dbReference type="OrthoDB" id="18193at2759"/>
<dbReference type="Proteomes" id="UP000245768">
    <property type="component" value="Unassembled WGS sequence"/>
</dbReference>
<keyword evidence="4" id="KW-0223">Dioxygenase</keyword>
<protein>
    <submittedName>
        <fullName evidence="4">Glyoxalase/Bleomycin resistance protein/Dihydroxybiphenyl dioxygenase</fullName>
    </submittedName>
</protein>
<dbReference type="Gene3D" id="3.10.180.10">
    <property type="entry name" value="2,3-Dihydroxybiphenyl 1,2-Dioxygenase, domain 1"/>
    <property type="match status" value="1"/>
</dbReference>
<dbReference type="PROSITE" id="PS00934">
    <property type="entry name" value="GLYOXALASE_I_1"/>
    <property type="match status" value="1"/>
</dbReference>